<gene>
    <name evidence="2" type="ORF">ACFO3O_14460</name>
</gene>
<protein>
    <submittedName>
        <fullName evidence="2">Contractile injection system tape measure protein</fullName>
    </submittedName>
</protein>
<dbReference type="EMBL" id="JBHSFV010000009">
    <property type="protein sequence ID" value="MFC4635119.1"/>
    <property type="molecule type" value="Genomic_DNA"/>
</dbReference>
<dbReference type="Pfam" id="PF19268">
    <property type="entry name" value="CIS_TMP"/>
    <property type="match status" value="1"/>
</dbReference>
<evidence type="ECO:0000313" key="2">
    <source>
        <dbReference type="EMBL" id="MFC4635119.1"/>
    </source>
</evidence>
<organism evidence="2 3">
    <name type="scientific">Dokdonia ponticola</name>
    <dbReference type="NCBI Taxonomy" id="2041041"/>
    <lineage>
        <taxon>Bacteria</taxon>
        <taxon>Pseudomonadati</taxon>
        <taxon>Bacteroidota</taxon>
        <taxon>Flavobacteriia</taxon>
        <taxon>Flavobacteriales</taxon>
        <taxon>Flavobacteriaceae</taxon>
        <taxon>Dokdonia</taxon>
    </lineage>
</organism>
<evidence type="ECO:0000313" key="3">
    <source>
        <dbReference type="Proteomes" id="UP001596043"/>
    </source>
</evidence>
<reference evidence="3" key="1">
    <citation type="journal article" date="2019" name="Int. J. Syst. Evol. Microbiol.">
        <title>The Global Catalogue of Microorganisms (GCM) 10K type strain sequencing project: providing services to taxonomists for standard genome sequencing and annotation.</title>
        <authorList>
            <consortium name="The Broad Institute Genomics Platform"/>
            <consortium name="The Broad Institute Genome Sequencing Center for Infectious Disease"/>
            <person name="Wu L."/>
            <person name="Ma J."/>
        </authorList>
    </citation>
    <scope>NUCLEOTIDE SEQUENCE [LARGE SCALE GENOMIC DNA]</scope>
    <source>
        <strain evidence="3">YJ-61-S</strain>
    </source>
</reference>
<feature type="compositionally biased region" description="Polar residues" evidence="1">
    <location>
        <begin position="385"/>
        <end position="399"/>
    </location>
</feature>
<accession>A0ABV9I0V7</accession>
<keyword evidence="3" id="KW-1185">Reference proteome</keyword>
<proteinExistence type="predicted"/>
<comment type="caution">
    <text evidence="2">The sequence shown here is derived from an EMBL/GenBank/DDBJ whole genome shotgun (WGS) entry which is preliminary data.</text>
</comment>
<feature type="compositionally biased region" description="Basic and acidic residues" evidence="1">
    <location>
        <begin position="413"/>
        <end position="425"/>
    </location>
</feature>
<dbReference type="RefSeq" id="WP_379980034.1">
    <property type="nucleotide sequence ID" value="NZ_JBHSFV010000009.1"/>
</dbReference>
<dbReference type="Proteomes" id="UP001596043">
    <property type="component" value="Unassembled WGS sequence"/>
</dbReference>
<sequence>MILEQEHIINKVFLEVETHSSKVAHDLKDQLGMFLKEDILPYLENYFKSIEQQLPAEIVQIPQLTLDITVNSQDHFNALKTETKEKLVQKIAAILKAPSQATEEVVLINTQEHQARSLLFFIENGYTPWWKTASDANQFTQQEIRQITAEGSFSNHLANVLLKPICKKRCIQQFTNQELQILLTAAFKHTKEVAFIHDEFIKSLSPLSSVSRDFIWSEVISYLQSKNVTVLIEKLASVLVKGTSIGDVGEYAFAKAVLFIIQQGFNITKTEITAVLQKQATHSPQSEETLGSQLIVVFDAVGLSKEASTILPAILHDTTSTFKKEQQKKEGAQDQILDEIATTEEIASKSTEEEHNNLSNIKNKILKDQEITAQEKGDSIAKTTPTKEVVKSTDTQITRSQERRENTNQTTPAHKEIHEATQKEASQEEIAARYETFTNQFGEEKPLENTTIDTYIKEITSQQEEVFITNTGSYHVPNAGLIILHPYLKPFFYNCGIIDDTHTIIDPEVAVHTLHYLATKKEQQLESQLLFEKFLCGIPLKKPIQRHIQLSDTIKKQAEELLESVIENWGVLNNASPDLVRHEFLQRAGKLSFKEDNPKIVIERKTQDILVDKLPWGIGICRLPWLDHLVYTNW</sequence>
<name>A0ABV9I0V7_9FLAO</name>
<feature type="region of interest" description="Disordered" evidence="1">
    <location>
        <begin position="385"/>
        <end position="425"/>
    </location>
</feature>
<dbReference type="InterPro" id="IPR045538">
    <property type="entry name" value="CIS_TMP"/>
</dbReference>
<evidence type="ECO:0000256" key="1">
    <source>
        <dbReference type="SAM" id="MobiDB-lite"/>
    </source>
</evidence>